<proteinExistence type="predicted"/>
<organism evidence="3 4">
    <name type="scientific">Sinomonas cellulolyticus</name>
    <dbReference type="NCBI Taxonomy" id="2801916"/>
    <lineage>
        <taxon>Bacteria</taxon>
        <taxon>Bacillati</taxon>
        <taxon>Actinomycetota</taxon>
        <taxon>Actinomycetes</taxon>
        <taxon>Micrococcales</taxon>
        <taxon>Micrococcaceae</taxon>
        <taxon>Sinomonas</taxon>
    </lineage>
</organism>
<evidence type="ECO:0000313" key="3">
    <source>
        <dbReference type="EMBL" id="MBL0706849.1"/>
    </source>
</evidence>
<gene>
    <name evidence="3" type="ORF">JJE72_15235</name>
</gene>
<dbReference type="EMBL" id="JAERRC010000036">
    <property type="protein sequence ID" value="MBL0706849.1"/>
    <property type="molecule type" value="Genomic_DNA"/>
</dbReference>
<keyword evidence="4" id="KW-1185">Reference proteome</keyword>
<keyword evidence="2" id="KW-0812">Transmembrane</keyword>
<reference evidence="3 4" key="1">
    <citation type="submission" date="2021-01" db="EMBL/GenBank/DDBJ databases">
        <title>Genome public.</title>
        <authorList>
            <person name="Liu C."/>
            <person name="Sun Q."/>
        </authorList>
    </citation>
    <scope>NUCLEOTIDE SEQUENCE [LARGE SCALE GENOMIC DNA]</scope>
    <source>
        <strain evidence="3 4">JC656</strain>
    </source>
</reference>
<evidence type="ECO:0000313" key="4">
    <source>
        <dbReference type="Proteomes" id="UP000639051"/>
    </source>
</evidence>
<keyword evidence="2" id="KW-1133">Transmembrane helix</keyword>
<evidence type="ECO:0000256" key="2">
    <source>
        <dbReference type="SAM" id="Phobius"/>
    </source>
</evidence>
<dbReference type="RefSeq" id="WP_189694134.1">
    <property type="nucleotide sequence ID" value="NZ_BNCM01000008.1"/>
</dbReference>
<sequence>MNPGWRWLRAIALGLAVILAVAALVYQSARDSEQRRRIDAANQLAASASVSAPAPPSSAAAASAPESPPSQSAPQKPSRTDVALPPARFSWPAAGFAVNIVPMDWDPAVPVNPPLDSNGFDPVGHWLKGSGESDTVLPVVLAGHTCHQDVYLCNDQTFPFNRLSFDGWAVGQPATITDAKGSVIPCTLEERSLVDKSKQFSFKNDPCLVVLFTCNFERPDDQVTLVTFRCGQCT</sequence>
<name>A0ABS1K588_9MICC</name>
<keyword evidence="2" id="KW-0472">Membrane</keyword>
<accession>A0ABS1K588</accession>
<comment type="caution">
    <text evidence="3">The sequence shown here is derived from an EMBL/GenBank/DDBJ whole genome shotgun (WGS) entry which is preliminary data.</text>
</comment>
<evidence type="ECO:0000256" key="1">
    <source>
        <dbReference type="SAM" id="MobiDB-lite"/>
    </source>
</evidence>
<feature type="compositionally biased region" description="Low complexity" evidence="1">
    <location>
        <begin position="49"/>
        <end position="77"/>
    </location>
</feature>
<dbReference type="Proteomes" id="UP000639051">
    <property type="component" value="Unassembled WGS sequence"/>
</dbReference>
<feature type="region of interest" description="Disordered" evidence="1">
    <location>
        <begin position="49"/>
        <end position="84"/>
    </location>
</feature>
<feature type="transmembrane region" description="Helical" evidence="2">
    <location>
        <begin position="6"/>
        <end position="26"/>
    </location>
</feature>
<protein>
    <recommendedName>
        <fullName evidence="5">Class F sortase</fullName>
    </recommendedName>
</protein>
<evidence type="ECO:0008006" key="5">
    <source>
        <dbReference type="Google" id="ProtNLM"/>
    </source>
</evidence>